<sequence length="76" mass="8385">MKIVRIILGIIVIALSATQLITGNSELLPYTMLFLGLMMLVIGIIELQKDRKGFGGYMCLAVSLFVFYVATQGFLI</sequence>
<comment type="caution">
    <text evidence="2">The sequence shown here is derived from an EMBL/GenBank/DDBJ whole genome shotgun (WGS) entry which is preliminary data.</text>
</comment>
<dbReference type="InterPro" id="IPR025018">
    <property type="entry name" value="DUF3953"/>
</dbReference>
<protein>
    <submittedName>
        <fullName evidence="2">DUF3953 domain-containing protein</fullName>
    </submittedName>
</protein>
<accession>A0AAW7IDL7</accession>
<feature type="transmembrane region" description="Helical" evidence="1">
    <location>
        <begin position="54"/>
        <end position="75"/>
    </location>
</feature>
<name>A0AAW7IDL7_9BACI</name>
<gene>
    <name evidence="2" type="ORF">QUF89_07840</name>
</gene>
<proteinExistence type="predicted"/>
<keyword evidence="1" id="KW-1133">Transmembrane helix</keyword>
<dbReference type="EMBL" id="JAUCEY010000008">
    <property type="protein sequence ID" value="MDM5452107.1"/>
    <property type="molecule type" value="Genomic_DNA"/>
</dbReference>
<keyword evidence="1" id="KW-0472">Membrane</keyword>
<organism evidence="2 3">
    <name type="scientific">Peribacillus simplex</name>
    <dbReference type="NCBI Taxonomy" id="1478"/>
    <lineage>
        <taxon>Bacteria</taxon>
        <taxon>Bacillati</taxon>
        <taxon>Bacillota</taxon>
        <taxon>Bacilli</taxon>
        <taxon>Bacillales</taxon>
        <taxon>Bacillaceae</taxon>
        <taxon>Peribacillus</taxon>
    </lineage>
</organism>
<dbReference type="RefSeq" id="WP_289319700.1">
    <property type="nucleotide sequence ID" value="NZ_JAUCEY010000008.1"/>
</dbReference>
<dbReference type="Proteomes" id="UP001234602">
    <property type="component" value="Unassembled WGS sequence"/>
</dbReference>
<dbReference type="AlphaFoldDB" id="A0AAW7IDL7"/>
<reference evidence="2" key="1">
    <citation type="submission" date="2023-06" db="EMBL/GenBank/DDBJ databases">
        <title>Comparative genomics of Bacillaceae isolates and their secondary metabolite potential.</title>
        <authorList>
            <person name="Song L."/>
            <person name="Nielsen L.J."/>
            <person name="Mohite O."/>
            <person name="Xu X."/>
            <person name="Weber T."/>
            <person name="Kovacs A.T."/>
        </authorList>
    </citation>
    <scope>NUCLEOTIDE SEQUENCE</scope>
    <source>
        <strain evidence="2">D8_B_37</strain>
    </source>
</reference>
<evidence type="ECO:0000256" key="1">
    <source>
        <dbReference type="SAM" id="Phobius"/>
    </source>
</evidence>
<dbReference type="Pfam" id="PF13129">
    <property type="entry name" value="DUF3953"/>
    <property type="match status" value="1"/>
</dbReference>
<evidence type="ECO:0000313" key="2">
    <source>
        <dbReference type="EMBL" id="MDM5452107.1"/>
    </source>
</evidence>
<keyword evidence="1" id="KW-0812">Transmembrane</keyword>
<evidence type="ECO:0000313" key="3">
    <source>
        <dbReference type="Proteomes" id="UP001234602"/>
    </source>
</evidence>
<feature type="transmembrane region" description="Helical" evidence="1">
    <location>
        <begin position="27"/>
        <end position="47"/>
    </location>
</feature>